<evidence type="ECO:0000313" key="1">
    <source>
        <dbReference type="EMBL" id="CAA9520521.1"/>
    </source>
</evidence>
<dbReference type="AlphaFoldDB" id="A0A6J4TEC3"/>
<name>A0A6J4TEC3_9ACTN</name>
<protein>
    <submittedName>
        <fullName evidence="1">Uncharacterized protein</fullName>
    </submittedName>
</protein>
<sequence>MPAQRRAGERLIRFLLAPDRAGNPHALARRMGVQEIIWDCGYWGSGAERFSKYGECFDREGRRRKGVNPTAAHVDHLHIGLSKAGAAGRTSFWRGR</sequence>
<accession>A0A6J4TEC3</accession>
<gene>
    <name evidence="1" type="ORF">AVDCRST_MAG30-3014</name>
</gene>
<dbReference type="EMBL" id="CADCVS010000387">
    <property type="protein sequence ID" value="CAA9520521.1"/>
    <property type="molecule type" value="Genomic_DNA"/>
</dbReference>
<reference evidence="1" key="1">
    <citation type="submission" date="2020-02" db="EMBL/GenBank/DDBJ databases">
        <authorList>
            <person name="Meier V. D."/>
        </authorList>
    </citation>
    <scope>NUCLEOTIDE SEQUENCE</scope>
    <source>
        <strain evidence="1">AVDCRST_MAG30</strain>
    </source>
</reference>
<organism evidence="1">
    <name type="scientific">uncultured Solirubrobacteraceae bacterium</name>
    <dbReference type="NCBI Taxonomy" id="1162706"/>
    <lineage>
        <taxon>Bacteria</taxon>
        <taxon>Bacillati</taxon>
        <taxon>Actinomycetota</taxon>
        <taxon>Thermoleophilia</taxon>
        <taxon>Solirubrobacterales</taxon>
        <taxon>Solirubrobacteraceae</taxon>
        <taxon>environmental samples</taxon>
    </lineage>
</organism>
<proteinExistence type="predicted"/>